<dbReference type="InParanoid" id="S8DQ77"/>
<dbReference type="AlphaFoldDB" id="S8DQ77"/>
<reference evidence="2 3" key="1">
    <citation type="journal article" date="2012" name="Science">
        <title>The Paleozoic origin of enzymatic lignin decomposition reconstructed from 31 fungal genomes.</title>
        <authorList>
            <person name="Floudas D."/>
            <person name="Binder M."/>
            <person name="Riley R."/>
            <person name="Barry K."/>
            <person name="Blanchette R.A."/>
            <person name="Henrissat B."/>
            <person name="Martinez A.T."/>
            <person name="Otillar R."/>
            <person name="Spatafora J.W."/>
            <person name="Yadav J.S."/>
            <person name="Aerts A."/>
            <person name="Benoit I."/>
            <person name="Boyd A."/>
            <person name="Carlson A."/>
            <person name="Copeland A."/>
            <person name="Coutinho P.M."/>
            <person name="de Vries R.P."/>
            <person name="Ferreira P."/>
            <person name="Findley K."/>
            <person name="Foster B."/>
            <person name="Gaskell J."/>
            <person name="Glotzer D."/>
            <person name="Gorecki P."/>
            <person name="Heitman J."/>
            <person name="Hesse C."/>
            <person name="Hori C."/>
            <person name="Igarashi K."/>
            <person name="Jurgens J.A."/>
            <person name="Kallen N."/>
            <person name="Kersten P."/>
            <person name="Kohler A."/>
            <person name="Kuees U."/>
            <person name="Kumar T.K.A."/>
            <person name="Kuo A."/>
            <person name="LaButti K."/>
            <person name="Larrondo L.F."/>
            <person name="Lindquist E."/>
            <person name="Ling A."/>
            <person name="Lombard V."/>
            <person name="Lucas S."/>
            <person name="Lundell T."/>
            <person name="Martin R."/>
            <person name="McLaughlin D.J."/>
            <person name="Morgenstern I."/>
            <person name="Morin E."/>
            <person name="Murat C."/>
            <person name="Nagy L.G."/>
            <person name="Nolan M."/>
            <person name="Ohm R.A."/>
            <person name="Patyshakuliyeva A."/>
            <person name="Rokas A."/>
            <person name="Ruiz-Duenas F.J."/>
            <person name="Sabat G."/>
            <person name="Salamov A."/>
            <person name="Samejima M."/>
            <person name="Schmutz J."/>
            <person name="Slot J.C."/>
            <person name="St John F."/>
            <person name="Stenlid J."/>
            <person name="Sun H."/>
            <person name="Sun S."/>
            <person name="Syed K."/>
            <person name="Tsang A."/>
            <person name="Wiebenga A."/>
            <person name="Young D."/>
            <person name="Pisabarro A."/>
            <person name="Eastwood D.C."/>
            <person name="Martin F."/>
            <person name="Cullen D."/>
            <person name="Grigoriev I.V."/>
            <person name="Hibbett D.S."/>
        </authorList>
    </citation>
    <scope>NUCLEOTIDE SEQUENCE</scope>
    <source>
        <strain evidence="3">FP-58527</strain>
    </source>
</reference>
<evidence type="ECO:0000313" key="3">
    <source>
        <dbReference type="Proteomes" id="UP000015241"/>
    </source>
</evidence>
<evidence type="ECO:0000256" key="1">
    <source>
        <dbReference type="SAM" id="MobiDB-lite"/>
    </source>
</evidence>
<proteinExistence type="predicted"/>
<feature type="region of interest" description="Disordered" evidence="1">
    <location>
        <begin position="36"/>
        <end position="57"/>
    </location>
</feature>
<protein>
    <submittedName>
        <fullName evidence="2">Uncharacterized protein</fullName>
    </submittedName>
</protein>
<sequence length="170" mass="19086">MSKKCAWYKKGKLREIFEFDPVEMSREDGNMVVEPGRQTRSTRLGGRSRIPRGGMRTSARWVRRPGDLDEDEDELSTLYNFIEVCVPGPSRRIDAELGLANPRAPIALDDEDDDREEEEDMSAGEVIFTDEKVRREWLEGRNGTTKLVFVSSPGTAEASSETELKGDSGG</sequence>
<evidence type="ECO:0000313" key="2">
    <source>
        <dbReference type="EMBL" id="EPS93348.1"/>
    </source>
</evidence>
<name>S8DQ77_FOMSC</name>
<organism evidence="2 3">
    <name type="scientific">Fomitopsis schrenkii</name>
    <name type="common">Brown rot fungus</name>
    <dbReference type="NCBI Taxonomy" id="2126942"/>
    <lineage>
        <taxon>Eukaryota</taxon>
        <taxon>Fungi</taxon>
        <taxon>Dikarya</taxon>
        <taxon>Basidiomycota</taxon>
        <taxon>Agaricomycotina</taxon>
        <taxon>Agaricomycetes</taxon>
        <taxon>Polyporales</taxon>
        <taxon>Fomitopsis</taxon>
    </lineage>
</organism>
<dbReference type="EMBL" id="KE504281">
    <property type="protein sequence ID" value="EPS93348.1"/>
    <property type="molecule type" value="Genomic_DNA"/>
</dbReference>
<dbReference type="HOGENOM" id="CLU_1570689_0_0_1"/>
<gene>
    <name evidence="2" type="ORF">FOMPIDRAFT_1056053</name>
</gene>
<keyword evidence="3" id="KW-1185">Reference proteome</keyword>
<dbReference type="Proteomes" id="UP000015241">
    <property type="component" value="Unassembled WGS sequence"/>
</dbReference>
<accession>S8DQ77</accession>